<proteinExistence type="predicted"/>
<dbReference type="EMBL" id="JACDUR010000011">
    <property type="protein sequence ID" value="MBA2897443.1"/>
    <property type="molecule type" value="Genomic_DNA"/>
</dbReference>
<accession>A0A7W0HVQ4</accession>
<gene>
    <name evidence="1" type="ORF">HNR30_008841</name>
</gene>
<evidence type="ECO:0000313" key="2">
    <source>
        <dbReference type="Proteomes" id="UP000530928"/>
    </source>
</evidence>
<sequence>MPDQRRPGQHLARLVPHEAFNYWLHGWYYGYIDGKYQEVPVFGNQYNSFWNKGWSEIKSPLHGLGSRVHRGSSGAPRAQ</sequence>
<protein>
    <submittedName>
        <fullName evidence="1">Uncharacterized protein</fullName>
    </submittedName>
</protein>
<dbReference type="AlphaFoldDB" id="A0A7W0HVQ4"/>
<dbReference type="Proteomes" id="UP000530928">
    <property type="component" value="Unassembled WGS sequence"/>
</dbReference>
<reference evidence="1 2" key="1">
    <citation type="submission" date="2020-07" db="EMBL/GenBank/DDBJ databases">
        <title>Genomic Encyclopedia of Type Strains, Phase IV (KMG-IV): sequencing the most valuable type-strain genomes for metagenomic binning, comparative biology and taxonomic classification.</title>
        <authorList>
            <person name="Goeker M."/>
        </authorList>
    </citation>
    <scope>NUCLEOTIDE SEQUENCE [LARGE SCALE GENOMIC DNA]</scope>
    <source>
        <strain evidence="1 2">DSM 45533</strain>
    </source>
</reference>
<keyword evidence="2" id="KW-1185">Reference proteome</keyword>
<name>A0A7W0HVQ4_9ACTN</name>
<evidence type="ECO:0000313" key="1">
    <source>
        <dbReference type="EMBL" id="MBA2897443.1"/>
    </source>
</evidence>
<comment type="caution">
    <text evidence="1">The sequence shown here is derived from an EMBL/GenBank/DDBJ whole genome shotgun (WGS) entry which is preliminary data.</text>
</comment>
<organism evidence="1 2">
    <name type="scientific">Nonomuraea soli</name>
    <dbReference type="NCBI Taxonomy" id="1032476"/>
    <lineage>
        <taxon>Bacteria</taxon>
        <taxon>Bacillati</taxon>
        <taxon>Actinomycetota</taxon>
        <taxon>Actinomycetes</taxon>
        <taxon>Streptosporangiales</taxon>
        <taxon>Streptosporangiaceae</taxon>
        <taxon>Nonomuraea</taxon>
    </lineage>
</organism>